<evidence type="ECO:0000256" key="6">
    <source>
        <dbReference type="SAM" id="Coils"/>
    </source>
</evidence>
<feature type="compositionally biased region" description="Basic and acidic residues" evidence="7">
    <location>
        <begin position="43"/>
        <end position="71"/>
    </location>
</feature>
<dbReference type="Pfam" id="PF05835">
    <property type="entry name" value="Synaphin"/>
    <property type="match status" value="1"/>
</dbReference>
<sequence>MNFVMKQALGGAQKDLMANMPGKTEVDPEEAKRQEEQLQAMEDAEKDRQKKWQKQENAREGMRQGIRDKYSIKSPEEKAAAEEAAQNISVPPGLQGMADEEAVDESIMGQAEKMMEETKAKAAELQEMAMEKVNNCKVS</sequence>
<evidence type="ECO:0000256" key="5">
    <source>
        <dbReference type="ARBA" id="ARBA00037297"/>
    </source>
</evidence>
<dbReference type="Proteomes" id="UP001158576">
    <property type="component" value="Chromosome 2"/>
</dbReference>
<keyword evidence="4" id="KW-0532">Neurotransmitter transport</keyword>
<evidence type="ECO:0000313" key="8">
    <source>
        <dbReference type="EMBL" id="CAG5113972.1"/>
    </source>
</evidence>
<evidence type="ECO:0000256" key="7">
    <source>
        <dbReference type="SAM" id="MobiDB-lite"/>
    </source>
</evidence>
<feature type="compositionally biased region" description="Basic and acidic residues" evidence="7">
    <location>
        <begin position="24"/>
        <end position="36"/>
    </location>
</feature>
<keyword evidence="3" id="KW-0268">Exocytosis</keyword>
<protein>
    <submittedName>
        <fullName evidence="8">Oidioi.mRNA.OKI2018_I69.chr2.g8060.t1.cds</fullName>
    </submittedName>
</protein>
<evidence type="ECO:0000256" key="1">
    <source>
        <dbReference type="ARBA" id="ARBA00005396"/>
    </source>
</evidence>
<dbReference type="Gene3D" id="1.20.5.580">
    <property type="entry name" value="Single Helix bin"/>
    <property type="match status" value="1"/>
</dbReference>
<dbReference type="InterPro" id="IPR008849">
    <property type="entry name" value="Synaphin"/>
</dbReference>
<keyword evidence="9" id="KW-1185">Reference proteome</keyword>
<reference evidence="8 9" key="1">
    <citation type="submission" date="2021-04" db="EMBL/GenBank/DDBJ databases">
        <authorList>
            <person name="Bliznina A."/>
        </authorList>
    </citation>
    <scope>NUCLEOTIDE SEQUENCE [LARGE SCALE GENOMIC DNA]</scope>
</reference>
<dbReference type="EMBL" id="OU015567">
    <property type="protein sequence ID" value="CAG5113972.1"/>
    <property type="molecule type" value="Genomic_DNA"/>
</dbReference>
<dbReference type="PANTHER" id="PTHR16705">
    <property type="entry name" value="COMPLEXIN"/>
    <property type="match status" value="1"/>
</dbReference>
<evidence type="ECO:0000256" key="3">
    <source>
        <dbReference type="ARBA" id="ARBA00022483"/>
    </source>
</evidence>
<evidence type="ECO:0000256" key="4">
    <source>
        <dbReference type="ARBA" id="ARBA00022775"/>
    </source>
</evidence>
<feature type="region of interest" description="Disordered" evidence="7">
    <location>
        <begin position="1"/>
        <end position="71"/>
    </location>
</feature>
<keyword evidence="6" id="KW-0175">Coiled coil</keyword>
<comment type="similarity">
    <text evidence="1">Belongs to the complexin/synaphin family.</text>
</comment>
<evidence type="ECO:0000313" key="9">
    <source>
        <dbReference type="Proteomes" id="UP001158576"/>
    </source>
</evidence>
<keyword evidence="2" id="KW-0813">Transport</keyword>
<dbReference type="SUPFAM" id="SSF58038">
    <property type="entry name" value="SNARE fusion complex"/>
    <property type="match status" value="1"/>
</dbReference>
<dbReference type="PANTHER" id="PTHR16705:SF4">
    <property type="entry name" value="COMPLEXIN"/>
    <property type="match status" value="1"/>
</dbReference>
<gene>
    <name evidence="8" type="ORF">OKIOD_LOCUS16825</name>
</gene>
<name>A0ABN7TBB8_OIKDI</name>
<feature type="coiled-coil region" evidence="6">
    <location>
        <begin position="108"/>
        <end position="135"/>
    </location>
</feature>
<accession>A0ABN7TBB8</accession>
<organism evidence="8 9">
    <name type="scientific">Oikopleura dioica</name>
    <name type="common">Tunicate</name>
    <dbReference type="NCBI Taxonomy" id="34765"/>
    <lineage>
        <taxon>Eukaryota</taxon>
        <taxon>Metazoa</taxon>
        <taxon>Chordata</taxon>
        <taxon>Tunicata</taxon>
        <taxon>Appendicularia</taxon>
        <taxon>Copelata</taxon>
        <taxon>Oikopleuridae</taxon>
        <taxon>Oikopleura</taxon>
    </lineage>
</organism>
<evidence type="ECO:0000256" key="2">
    <source>
        <dbReference type="ARBA" id="ARBA00022448"/>
    </source>
</evidence>
<comment type="function">
    <text evidence="5">Positively regulates a late step in synaptic vesicle exocytosis.</text>
</comment>
<proteinExistence type="inferred from homology"/>